<proteinExistence type="predicted"/>
<organism evidence="1 2">
    <name type="scientific">Leucogyrophana mollusca</name>
    <dbReference type="NCBI Taxonomy" id="85980"/>
    <lineage>
        <taxon>Eukaryota</taxon>
        <taxon>Fungi</taxon>
        <taxon>Dikarya</taxon>
        <taxon>Basidiomycota</taxon>
        <taxon>Agaricomycotina</taxon>
        <taxon>Agaricomycetes</taxon>
        <taxon>Agaricomycetidae</taxon>
        <taxon>Boletales</taxon>
        <taxon>Boletales incertae sedis</taxon>
        <taxon>Leucogyrophana</taxon>
    </lineage>
</organism>
<dbReference type="EMBL" id="MU266398">
    <property type="protein sequence ID" value="KAH7925607.1"/>
    <property type="molecule type" value="Genomic_DNA"/>
</dbReference>
<keyword evidence="2" id="KW-1185">Reference proteome</keyword>
<evidence type="ECO:0000313" key="1">
    <source>
        <dbReference type="EMBL" id="KAH7925607.1"/>
    </source>
</evidence>
<gene>
    <name evidence="1" type="ORF">BV22DRAFT_1033761</name>
</gene>
<sequence>MKRSQEFVPSSPQRSFSPQHKKAKVTPNQDAVQTAPFDEDGGEWTKVEKRKAKKVRRVEAKQDALMPRFMYVNGEIVKRKDAIHIDDVRDLVLHIIADAPPPNWLKVEQSRAIQKVVALLIPGILPSFLSLPPLPTSATSNPNVPLSIPLPSDSNTPLPFIASTFSHACPTRAPGDQTRMYSVLSTFFQGPVSGDEKKKRIQARIASERAFEKDPSLYLLTLPQMIENDYPIPSYMADIFEKPPGWLETPQPSVESIVLLPTEKQRSRIYAIDCEMCLTEDGKELTRVCIIDYASGIVVYDQLVKPSKPVIDYLTRWSGITEESLATATTTLAQVQTHLLSILAPPGGPTSILVGHSLESDLKALKICHPMCIDTALTYHHPRGRPLKPGLAWLTKKWVNREIQTRGDGGHDPEEDARACVDLLKLKVQNGAGFGEFKTDFESIFERMARASGRGGPGSVRSAVVDHGNPAVMHGAKATTCVSCSDDKEVLEGLLQVVPAHEFVFGRFTGIADVLGWLTPKATGDTPAVPAIPQSPSPEVLSATQEALNSQLLALYTSLPARTALVIFTGHSDPRRMSSLNARKSAFESAIKSGKRAEDIDKAEWWTANDGRELEEEVEKAKRGLLFLGIK</sequence>
<comment type="caution">
    <text evidence="1">The sequence shown here is derived from an EMBL/GenBank/DDBJ whole genome shotgun (WGS) entry which is preliminary data.</text>
</comment>
<accession>A0ACB8BL81</accession>
<evidence type="ECO:0000313" key="2">
    <source>
        <dbReference type="Proteomes" id="UP000790709"/>
    </source>
</evidence>
<protein>
    <submittedName>
        <fullName evidence="1">Uncharacterized protein</fullName>
    </submittedName>
</protein>
<name>A0ACB8BL81_9AGAM</name>
<dbReference type="Proteomes" id="UP000790709">
    <property type="component" value="Unassembled WGS sequence"/>
</dbReference>
<reference evidence="1" key="1">
    <citation type="journal article" date="2021" name="New Phytol.">
        <title>Evolutionary innovations through gain and loss of genes in the ectomycorrhizal Boletales.</title>
        <authorList>
            <person name="Wu G."/>
            <person name="Miyauchi S."/>
            <person name="Morin E."/>
            <person name="Kuo A."/>
            <person name="Drula E."/>
            <person name="Varga T."/>
            <person name="Kohler A."/>
            <person name="Feng B."/>
            <person name="Cao Y."/>
            <person name="Lipzen A."/>
            <person name="Daum C."/>
            <person name="Hundley H."/>
            <person name="Pangilinan J."/>
            <person name="Johnson J."/>
            <person name="Barry K."/>
            <person name="LaButti K."/>
            <person name="Ng V."/>
            <person name="Ahrendt S."/>
            <person name="Min B."/>
            <person name="Choi I.G."/>
            <person name="Park H."/>
            <person name="Plett J.M."/>
            <person name="Magnuson J."/>
            <person name="Spatafora J.W."/>
            <person name="Nagy L.G."/>
            <person name="Henrissat B."/>
            <person name="Grigoriev I.V."/>
            <person name="Yang Z.L."/>
            <person name="Xu J."/>
            <person name="Martin F.M."/>
        </authorList>
    </citation>
    <scope>NUCLEOTIDE SEQUENCE</scope>
    <source>
        <strain evidence="1">KUC20120723A-06</strain>
    </source>
</reference>